<dbReference type="EMBL" id="AZGZ01000001">
    <property type="protein sequence ID" value="KZZ97834.1"/>
    <property type="molecule type" value="Genomic_DNA"/>
</dbReference>
<feature type="binding site" evidence="8">
    <location>
        <position position="300"/>
    </location>
    <ligand>
        <name>Zn(2+)</name>
        <dbReference type="ChEBI" id="CHEBI:29105"/>
    </ligand>
</feature>
<feature type="binding site" evidence="8">
    <location>
        <position position="318"/>
    </location>
    <ligand>
        <name>Zn(2+)</name>
        <dbReference type="ChEBI" id="CHEBI:29105"/>
    </ligand>
</feature>
<keyword evidence="6 7" id="KW-0539">Nucleus</keyword>
<proteinExistence type="inferred from homology"/>
<feature type="region of interest" description="Disordered" evidence="9">
    <location>
        <begin position="350"/>
        <end position="369"/>
    </location>
</feature>
<reference evidence="12 13" key="1">
    <citation type="journal article" date="2016" name="Genome Biol. Evol.">
        <title>Divergent and convergent evolution of fungal pathogenicity.</title>
        <authorList>
            <person name="Shang Y."/>
            <person name="Xiao G."/>
            <person name="Zheng P."/>
            <person name="Cen K."/>
            <person name="Zhan S."/>
            <person name="Wang C."/>
        </authorList>
    </citation>
    <scope>NUCLEOTIDE SEQUENCE [LARGE SCALE GENOMIC DNA]</scope>
    <source>
        <strain evidence="12 13">ARSEF 7405</strain>
    </source>
</reference>
<dbReference type="GO" id="GO:0030688">
    <property type="term" value="C:preribosome, small subunit precursor"/>
    <property type="evidence" value="ECO:0007669"/>
    <property type="project" value="EnsemblFungi"/>
</dbReference>
<dbReference type="PANTHER" id="PTHR12814">
    <property type="entry name" value="RNA-BINDING PROTEIN NOB1"/>
    <property type="match status" value="1"/>
</dbReference>
<evidence type="ECO:0000256" key="2">
    <source>
        <dbReference type="ARBA" id="ARBA00022722"/>
    </source>
</evidence>
<evidence type="ECO:0000256" key="5">
    <source>
        <dbReference type="ARBA" id="ARBA00022833"/>
    </source>
</evidence>
<dbReference type="AlphaFoldDB" id="A0A168DK68"/>
<dbReference type="Proteomes" id="UP000242877">
    <property type="component" value="Unassembled WGS sequence"/>
</dbReference>
<feature type="domain" description="Ribonuclease PIN" evidence="11">
    <location>
        <begin position="18"/>
        <end position="109"/>
    </location>
</feature>
<dbReference type="VEuPathDB" id="FungiDB:AAP_00095"/>
<dbReference type="GO" id="GO:0043248">
    <property type="term" value="P:proteasome assembly"/>
    <property type="evidence" value="ECO:0007669"/>
    <property type="project" value="EnsemblFungi"/>
</dbReference>
<evidence type="ECO:0000256" key="9">
    <source>
        <dbReference type="SAM" id="MobiDB-lite"/>
    </source>
</evidence>
<keyword evidence="2" id="KW-0540">Nuclease</keyword>
<accession>A0A168DK68</accession>
<dbReference type="FunFam" id="3.40.50.1010:FF:000020">
    <property type="entry name" value="20S-pre-rRNA D-site endonuclease NOB1"/>
    <property type="match status" value="1"/>
</dbReference>
<dbReference type="CDD" id="cd09876">
    <property type="entry name" value="PIN_Nob1-like"/>
    <property type="match status" value="1"/>
</dbReference>
<dbReference type="InterPro" id="IPR036283">
    <property type="entry name" value="NOB1_Zf-like_sf"/>
</dbReference>
<dbReference type="GO" id="GO:0005737">
    <property type="term" value="C:cytoplasm"/>
    <property type="evidence" value="ECO:0007669"/>
    <property type="project" value="EnsemblFungi"/>
</dbReference>
<dbReference type="SUPFAM" id="SSF144206">
    <property type="entry name" value="NOB1 zinc finger-like"/>
    <property type="match status" value="1"/>
</dbReference>
<evidence type="ECO:0000256" key="3">
    <source>
        <dbReference type="ARBA" id="ARBA00022723"/>
    </source>
</evidence>
<evidence type="ECO:0000256" key="4">
    <source>
        <dbReference type="ARBA" id="ARBA00022801"/>
    </source>
</evidence>
<dbReference type="GO" id="GO:0005730">
    <property type="term" value="C:nucleolus"/>
    <property type="evidence" value="ECO:0007669"/>
    <property type="project" value="UniProtKB-SubCell"/>
</dbReference>
<dbReference type="GO" id="GO:0000462">
    <property type="term" value="P:maturation of SSU-rRNA from tricistronic rRNA transcript (SSU-rRNA, 5.8S rRNA, LSU-rRNA)"/>
    <property type="evidence" value="ECO:0007669"/>
    <property type="project" value="EnsemblFungi"/>
</dbReference>
<feature type="binding site" evidence="8">
    <location>
        <position position="315"/>
    </location>
    <ligand>
        <name>Zn(2+)</name>
        <dbReference type="ChEBI" id="CHEBI:29105"/>
    </ligand>
</feature>
<comment type="function">
    <text evidence="7">Required for the synthesis of 40S ribosome subunits. Has a role in processing 20S pre-rRNA into the mature 18S rRNA, where it is required for cleavage at the 3' end of the mature 18S rRNA (D-site). Accompanies the 20S pre-rRNA from the nucleus to the cytoplasm.</text>
</comment>
<feature type="region of interest" description="Disordered" evidence="9">
    <location>
        <begin position="117"/>
        <end position="242"/>
    </location>
</feature>
<dbReference type="GO" id="GO:0070181">
    <property type="term" value="F:small ribosomal subunit rRNA binding"/>
    <property type="evidence" value="ECO:0007669"/>
    <property type="project" value="EnsemblFungi"/>
</dbReference>
<comment type="caution">
    <text evidence="12">The sequence shown here is derived from an EMBL/GenBank/DDBJ whole genome shotgun (WGS) entry which is preliminary data.</text>
</comment>
<dbReference type="Gene3D" id="6.20.210.10">
    <property type="entry name" value="Nin one binding (NOB1), Zn-ribbon-like"/>
    <property type="match status" value="1"/>
</dbReference>
<keyword evidence="13" id="KW-1185">Reference proteome</keyword>
<dbReference type="Gene3D" id="3.40.50.1010">
    <property type="entry name" value="5'-nuclease"/>
    <property type="match status" value="1"/>
</dbReference>
<dbReference type="PIRSF" id="PIRSF037125">
    <property type="entry name" value="D-site_20S_pre-rRNA_nuclease"/>
    <property type="match status" value="1"/>
</dbReference>
<feature type="compositionally biased region" description="Acidic residues" evidence="9">
    <location>
        <begin position="209"/>
        <end position="230"/>
    </location>
</feature>
<keyword evidence="3 7" id="KW-0479">Metal-binding</keyword>
<organism evidence="12 13">
    <name type="scientific">Ascosphaera apis ARSEF 7405</name>
    <dbReference type="NCBI Taxonomy" id="392613"/>
    <lineage>
        <taxon>Eukaryota</taxon>
        <taxon>Fungi</taxon>
        <taxon>Dikarya</taxon>
        <taxon>Ascomycota</taxon>
        <taxon>Pezizomycotina</taxon>
        <taxon>Eurotiomycetes</taxon>
        <taxon>Eurotiomycetidae</taxon>
        <taxon>Onygenales</taxon>
        <taxon>Ascosphaeraceae</taxon>
        <taxon>Ascosphaera</taxon>
    </lineage>
</organism>
<feature type="region of interest" description="Disordered" evidence="9">
    <location>
        <begin position="417"/>
        <end position="441"/>
    </location>
</feature>
<dbReference type="Pfam" id="PF17146">
    <property type="entry name" value="PIN_6"/>
    <property type="match status" value="1"/>
</dbReference>
<feature type="binding site" evidence="8">
    <location>
        <position position="303"/>
    </location>
    <ligand>
        <name>Zn(2+)</name>
        <dbReference type="ChEBI" id="CHEBI:29105"/>
    </ligand>
</feature>
<evidence type="ECO:0000313" key="12">
    <source>
        <dbReference type="EMBL" id="KZZ97834.1"/>
    </source>
</evidence>
<dbReference type="InterPro" id="IPR033411">
    <property type="entry name" value="Ribonuclease_PIN"/>
</dbReference>
<dbReference type="OrthoDB" id="446759at2759"/>
<dbReference type="PANTHER" id="PTHR12814:SF2">
    <property type="entry name" value="RNA-BINDING PROTEIN NOB1"/>
    <property type="match status" value="1"/>
</dbReference>
<evidence type="ECO:0000259" key="11">
    <source>
        <dbReference type="Pfam" id="PF17146"/>
    </source>
</evidence>
<gene>
    <name evidence="12" type="ORF">AAP_00095</name>
</gene>
<dbReference type="Pfam" id="PF08772">
    <property type="entry name" value="Zn_ribbon_NOB1"/>
    <property type="match status" value="1"/>
</dbReference>
<protein>
    <recommendedName>
        <fullName evidence="7">20S-pre-rRNA D-site endonuclease NOB1</fullName>
    </recommendedName>
</protein>
<keyword evidence="4" id="KW-0378">Hydrolase</keyword>
<sequence>MAAAAPKASDGVKPIHSIVLDAGPIIKNNPPVSTLLKQATELITTPSVLSEIRDPATRTRIETQLLPFVTQRTPKPASLRFVSEFARKTGDRGVLSKEDLEIIALAYDIECERNGGDWRLRREPGQKGINGTPPKKEEAKPEEKEEKKQEESVEALTEKVKEMDIEGTNDTQNPSAEASATETAQTGPKADETEETTPEQGVVRPKADETEETTPEDDNGDGEEDDESDGGEWITPSNIKKHQIKDADALGEEPESKVMQVAIITSDFAMQNVILQMNLNLLSNANMQRIKQIKSYILRCHACFLTTKDMSQQFCPRCGKPTLNRVSCTTSSDGSFKIHLKKNMQWNHRGDRYSIPKTGTNSAAGRMEGGGKGGWGNELILAPDQKEYTRALKQEYWRNKKEHDLMDDDYLPGILSGQRAKGGGRVKVGAGRNVNSKKRHA</sequence>
<dbReference type="GO" id="GO:0004521">
    <property type="term" value="F:RNA endonuclease activity"/>
    <property type="evidence" value="ECO:0007669"/>
    <property type="project" value="UniProtKB-UniRule"/>
</dbReference>
<comment type="similarity">
    <text evidence="1 7">Belongs to the NOB1 family.</text>
</comment>
<evidence type="ECO:0000256" key="1">
    <source>
        <dbReference type="ARBA" id="ARBA00005858"/>
    </source>
</evidence>
<evidence type="ECO:0000313" key="13">
    <source>
        <dbReference type="Proteomes" id="UP000242877"/>
    </source>
</evidence>
<feature type="compositionally biased region" description="Basic and acidic residues" evidence="9">
    <location>
        <begin position="134"/>
        <end position="164"/>
    </location>
</feature>
<evidence type="ECO:0000256" key="7">
    <source>
        <dbReference type="PIRNR" id="PIRNR037125"/>
    </source>
</evidence>
<name>A0A168DK68_9EURO</name>
<keyword evidence="5 7" id="KW-0862">Zinc</keyword>
<dbReference type="GO" id="GO:0016787">
    <property type="term" value="F:hydrolase activity"/>
    <property type="evidence" value="ECO:0007669"/>
    <property type="project" value="UniProtKB-KW"/>
</dbReference>
<evidence type="ECO:0000256" key="6">
    <source>
        <dbReference type="ARBA" id="ARBA00023242"/>
    </source>
</evidence>
<dbReference type="GO" id="GO:0046872">
    <property type="term" value="F:metal ion binding"/>
    <property type="evidence" value="ECO:0007669"/>
    <property type="project" value="UniProtKB-UniRule"/>
</dbReference>
<dbReference type="InterPro" id="IPR039907">
    <property type="entry name" value="NOB1"/>
</dbReference>
<evidence type="ECO:0000256" key="8">
    <source>
        <dbReference type="PIRSR" id="PIRSR037125-1"/>
    </source>
</evidence>
<evidence type="ECO:0000259" key="10">
    <source>
        <dbReference type="Pfam" id="PF08772"/>
    </source>
</evidence>
<feature type="domain" description="Nin one binding (NOB1) Zn-ribbon-like" evidence="10">
    <location>
        <begin position="290"/>
        <end position="358"/>
    </location>
</feature>
<dbReference type="InterPro" id="IPR014881">
    <property type="entry name" value="NOB1_Zn-bd"/>
</dbReference>
<feature type="compositionally biased region" description="Low complexity" evidence="9">
    <location>
        <begin position="175"/>
        <end position="184"/>
    </location>
</feature>
<dbReference type="InterPro" id="IPR017117">
    <property type="entry name" value="Nob1_euk"/>
</dbReference>
<comment type="subcellular location">
    <subcellularLocation>
        <location evidence="7">Nucleus</location>
        <location evidence="7">Nucleolus</location>
    </subcellularLocation>
</comment>